<proteinExistence type="predicted"/>
<dbReference type="EMBL" id="MQWA01000001">
    <property type="protein sequence ID" value="PQJ29146.1"/>
    <property type="molecule type" value="Genomic_DNA"/>
</dbReference>
<comment type="caution">
    <text evidence="1">The sequence shown here is derived from an EMBL/GenBank/DDBJ whole genome shotgun (WGS) entry which is preliminary data.</text>
</comment>
<evidence type="ECO:0000313" key="2">
    <source>
        <dbReference type="Proteomes" id="UP000239907"/>
    </source>
</evidence>
<evidence type="ECO:0000313" key="1">
    <source>
        <dbReference type="EMBL" id="PQJ29146.1"/>
    </source>
</evidence>
<keyword evidence="2" id="KW-1185">Reference proteome</keyword>
<dbReference type="AlphaFoldDB" id="A0A2S7U2D4"/>
<dbReference type="RefSeq" id="WP_105043639.1">
    <property type="nucleotide sequence ID" value="NZ_MQWA01000001.1"/>
</dbReference>
<accession>A0A2S7U2D4</accession>
<sequence>MAPHGAGKSTFMDAFQTRLETSGHSVLRLFLNQESNKLDNIQWQMLEHSQQQVVMLDGEEQLGYLSRRRFYQLTQNCSGLLISRHKPAKLPQLFSLEPDIQLLTTSIDRLAPEHLSQLRPMLSEWWREHDGNIREILLRCYDSVQNLK</sequence>
<organism evidence="1 2">
    <name type="scientific">Rubritalea profundi</name>
    <dbReference type="NCBI Taxonomy" id="1658618"/>
    <lineage>
        <taxon>Bacteria</taxon>
        <taxon>Pseudomonadati</taxon>
        <taxon>Verrucomicrobiota</taxon>
        <taxon>Verrucomicrobiia</taxon>
        <taxon>Verrucomicrobiales</taxon>
        <taxon>Rubritaleaceae</taxon>
        <taxon>Rubritalea</taxon>
    </lineage>
</organism>
<protein>
    <submittedName>
        <fullName evidence="1">Uncharacterized protein</fullName>
    </submittedName>
</protein>
<reference evidence="1 2" key="1">
    <citation type="submission" date="2016-12" db="EMBL/GenBank/DDBJ databases">
        <title>Study of bacterial adaptation to deep sea.</title>
        <authorList>
            <person name="Song J."/>
            <person name="Yoshizawa S."/>
            <person name="Kogure K."/>
        </authorList>
    </citation>
    <scope>NUCLEOTIDE SEQUENCE [LARGE SCALE GENOMIC DNA]</scope>
    <source>
        <strain evidence="1 2">SAORIC-165</strain>
    </source>
</reference>
<dbReference type="Proteomes" id="UP000239907">
    <property type="component" value="Unassembled WGS sequence"/>
</dbReference>
<gene>
    <name evidence="1" type="ORF">BSZ32_12020</name>
</gene>
<name>A0A2S7U2D4_9BACT</name>